<dbReference type="RefSeq" id="WP_142819356.1">
    <property type="nucleotide sequence ID" value="NZ_CP035503.1"/>
</dbReference>
<dbReference type="PROSITE" id="PS50035">
    <property type="entry name" value="PLD"/>
    <property type="match status" value="2"/>
</dbReference>
<dbReference type="Pfam" id="PF13091">
    <property type="entry name" value="PLDc_2"/>
    <property type="match status" value="2"/>
</dbReference>
<dbReference type="KEGG" id="rhf:EUB48_12070"/>
<feature type="domain" description="PLD phosphodiesterase" evidence="1">
    <location>
        <begin position="194"/>
        <end position="221"/>
    </location>
</feature>
<dbReference type="Proteomes" id="UP000316798">
    <property type="component" value="Chromosome"/>
</dbReference>
<sequence length="549" mass="60581">METLRGLGLMQLRCPGNSLLSGRLFLAWPWVVRALLAALLVSLAACGSLPERPAVRESSTAIPASSATALGRIAAQYPAEQEQSGLRPLPQSVFALDTRLELIRRAQASLDLQYYLLGNDKTGRLILRSLRNAAQRGVRVRLLLDDLYTAPLDPLLLGLASYPNVEIRLFNPFTFAHSNPLLRNLNFLSDLKRLNHRMHNKLFLADGAMALVGGRNLADEYFLRSSQANFVDFDLLATGPLVHELSQIFDTYWNSDEVYPLRAIVASPDSAQDLRQRFDAAVRPELAPLPGDVPAVDIYGEPPLGVEIDRGQLHFIKAWAGAYADPPSKADPGRAAANAPALLIRKYIEQVQAARSEILISSPYFIPGPLGMAHLREARKHNVAIRVVTNSLDASDEPVVDSSYRNYRVGMLRMGVELYELSPHEIKRSKLFRVPFSSSRGALHAKLTLIDEKTVLVGSMNLDPRSAYLNTELGVMVRSPELARRIRSAFDFHDLGGVYRVELKPDGAGLQWVGTGEDAGQVLDSEPGGSPFMSLRLWLDQHLVSEGML</sequence>
<feature type="domain" description="PLD phosphodiesterase" evidence="1">
    <location>
        <begin position="439"/>
        <end position="466"/>
    </location>
</feature>
<name>A0A515DC34_9BURK</name>
<protein>
    <submittedName>
        <fullName evidence="2">Phospholipase D family protein</fullName>
    </submittedName>
</protein>
<dbReference type="CDD" id="cd09113">
    <property type="entry name" value="PLDc_ymdC_like_2"/>
    <property type="match status" value="1"/>
</dbReference>
<dbReference type="GO" id="GO:0032049">
    <property type="term" value="P:cardiolipin biosynthetic process"/>
    <property type="evidence" value="ECO:0007669"/>
    <property type="project" value="UniProtKB-ARBA"/>
</dbReference>
<dbReference type="Gene3D" id="3.30.870.10">
    <property type="entry name" value="Endonuclease Chain A"/>
    <property type="match status" value="2"/>
</dbReference>
<dbReference type="OrthoDB" id="9814092at2"/>
<evidence type="ECO:0000313" key="3">
    <source>
        <dbReference type="Proteomes" id="UP000316798"/>
    </source>
</evidence>
<dbReference type="InterPro" id="IPR025202">
    <property type="entry name" value="PLD-like_dom"/>
</dbReference>
<dbReference type="AlphaFoldDB" id="A0A515DC34"/>
<reference evidence="2 3" key="1">
    <citation type="submission" date="2019-01" db="EMBL/GenBank/DDBJ databases">
        <title>Genomic insights into a novel species Rhodoferax sp.</title>
        <authorList>
            <person name="Jin L."/>
        </authorList>
    </citation>
    <scope>NUCLEOTIDE SEQUENCE [LARGE SCALE GENOMIC DNA]</scope>
    <source>
        <strain evidence="2 3">CHu59-6-5</strain>
    </source>
</reference>
<dbReference type="SUPFAM" id="SSF56024">
    <property type="entry name" value="Phospholipase D/nuclease"/>
    <property type="match status" value="2"/>
</dbReference>
<dbReference type="PANTHER" id="PTHR21248">
    <property type="entry name" value="CARDIOLIPIN SYNTHASE"/>
    <property type="match status" value="1"/>
</dbReference>
<organism evidence="2 3">
    <name type="scientific">Rhodoferax sediminis</name>
    <dbReference type="NCBI Taxonomy" id="2509614"/>
    <lineage>
        <taxon>Bacteria</taxon>
        <taxon>Pseudomonadati</taxon>
        <taxon>Pseudomonadota</taxon>
        <taxon>Betaproteobacteria</taxon>
        <taxon>Burkholderiales</taxon>
        <taxon>Comamonadaceae</taxon>
        <taxon>Rhodoferax</taxon>
    </lineage>
</organism>
<dbReference type="SMART" id="SM00155">
    <property type="entry name" value="PLDc"/>
    <property type="match status" value="2"/>
</dbReference>
<gene>
    <name evidence="2" type="ORF">EUB48_12070</name>
</gene>
<dbReference type="InterPro" id="IPR001736">
    <property type="entry name" value="PLipase_D/transphosphatidylase"/>
</dbReference>
<accession>A0A515DC34</accession>
<proteinExistence type="predicted"/>
<evidence type="ECO:0000259" key="1">
    <source>
        <dbReference type="PROSITE" id="PS50035"/>
    </source>
</evidence>
<keyword evidence="3" id="KW-1185">Reference proteome</keyword>
<evidence type="ECO:0000313" key="2">
    <source>
        <dbReference type="EMBL" id="QDL37930.1"/>
    </source>
</evidence>
<dbReference type="GO" id="GO:0030572">
    <property type="term" value="F:phosphatidyltransferase activity"/>
    <property type="evidence" value="ECO:0007669"/>
    <property type="project" value="UniProtKB-ARBA"/>
</dbReference>
<dbReference type="EMBL" id="CP035503">
    <property type="protein sequence ID" value="QDL37930.1"/>
    <property type="molecule type" value="Genomic_DNA"/>
</dbReference>
<dbReference type="CDD" id="cd09111">
    <property type="entry name" value="PLDc_ymdC_like_1"/>
    <property type="match status" value="1"/>
</dbReference>
<dbReference type="PANTHER" id="PTHR21248:SF12">
    <property type="entry name" value="CARDIOLIPIN SYNTHASE C"/>
    <property type="match status" value="1"/>
</dbReference>